<dbReference type="InterPro" id="IPR005467">
    <property type="entry name" value="His_kinase_dom"/>
</dbReference>
<feature type="domain" description="Histidine kinase" evidence="12">
    <location>
        <begin position="276"/>
        <end position="497"/>
    </location>
</feature>
<evidence type="ECO:0000256" key="8">
    <source>
        <dbReference type="ARBA" id="ARBA00023012"/>
    </source>
</evidence>
<dbReference type="SUPFAM" id="SSF47384">
    <property type="entry name" value="Homodimeric domain of signal transducing histidine kinase"/>
    <property type="match status" value="1"/>
</dbReference>
<dbReference type="AlphaFoldDB" id="A0A9E8NHE3"/>
<dbReference type="PROSITE" id="PS50109">
    <property type="entry name" value="HIS_KIN"/>
    <property type="match status" value="1"/>
</dbReference>
<dbReference type="InterPro" id="IPR011006">
    <property type="entry name" value="CheY-like_superfamily"/>
</dbReference>
<dbReference type="Gene3D" id="3.30.450.20">
    <property type="entry name" value="PAS domain"/>
    <property type="match status" value="1"/>
</dbReference>
<dbReference type="GO" id="GO:0000155">
    <property type="term" value="F:phosphorelay sensor kinase activity"/>
    <property type="evidence" value="ECO:0007669"/>
    <property type="project" value="InterPro"/>
</dbReference>
<dbReference type="CDD" id="cd00130">
    <property type="entry name" value="PAS"/>
    <property type="match status" value="1"/>
</dbReference>
<keyword evidence="16" id="KW-1185">Reference proteome</keyword>
<dbReference type="InterPro" id="IPR001789">
    <property type="entry name" value="Sig_transdc_resp-reg_receiver"/>
</dbReference>
<feature type="domain" description="PAS" evidence="14">
    <location>
        <begin position="160"/>
        <end position="192"/>
    </location>
</feature>
<evidence type="ECO:0000256" key="6">
    <source>
        <dbReference type="ARBA" id="ARBA00022777"/>
    </source>
</evidence>
<dbReference type="EMBL" id="CP112998">
    <property type="protein sequence ID" value="WAC14337.1"/>
    <property type="molecule type" value="Genomic_DNA"/>
</dbReference>
<dbReference type="RefSeq" id="WP_244819705.1">
    <property type="nucleotide sequence ID" value="NZ_CP112998.1"/>
</dbReference>
<dbReference type="SMART" id="SM00387">
    <property type="entry name" value="HATPase_c"/>
    <property type="match status" value="1"/>
</dbReference>
<dbReference type="PROSITE" id="PS50110">
    <property type="entry name" value="RESPONSE_REGULATORY"/>
    <property type="match status" value="2"/>
</dbReference>
<keyword evidence="4" id="KW-0808">Transferase</keyword>
<evidence type="ECO:0000259" key="14">
    <source>
        <dbReference type="PROSITE" id="PS50112"/>
    </source>
</evidence>
<dbReference type="SMART" id="SM00448">
    <property type="entry name" value="REC"/>
    <property type="match status" value="2"/>
</dbReference>
<dbReference type="InterPro" id="IPR036890">
    <property type="entry name" value="HATPase_C_sf"/>
</dbReference>
<evidence type="ECO:0000259" key="12">
    <source>
        <dbReference type="PROSITE" id="PS50109"/>
    </source>
</evidence>
<dbReference type="InterPro" id="IPR003594">
    <property type="entry name" value="HATPase_dom"/>
</dbReference>
<dbReference type="InterPro" id="IPR036097">
    <property type="entry name" value="HisK_dim/P_sf"/>
</dbReference>
<dbReference type="Gene3D" id="3.30.565.10">
    <property type="entry name" value="Histidine kinase-like ATPase, C-terminal domain"/>
    <property type="match status" value="1"/>
</dbReference>
<evidence type="ECO:0000256" key="1">
    <source>
        <dbReference type="ARBA" id="ARBA00000085"/>
    </source>
</evidence>
<dbReference type="Pfam" id="PF00512">
    <property type="entry name" value="HisKA"/>
    <property type="match status" value="1"/>
</dbReference>
<dbReference type="CDD" id="cd00082">
    <property type="entry name" value="HisKA"/>
    <property type="match status" value="1"/>
</dbReference>
<evidence type="ECO:0000313" key="15">
    <source>
        <dbReference type="EMBL" id="WAC14337.1"/>
    </source>
</evidence>
<feature type="domain" description="Response regulatory" evidence="13">
    <location>
        <begin position="521"/>
        <end position="636"/>
    </location>
</feature>
<evidence type="ECO:0000259" key="13">
    <source>
        <dbReference type="PROSITE" id="PS50110"/>
    </source>
</evidence>
<keyword evidence="3 11" id="KW-0597">Phosphoprotein</keyword>
<feature type="domain" description="Response regulatory" evidence="13">
    <location>
        <begin position="5"/>
        <end position="122"/>
    </location>
</feature>
<keyword evidence="8" id="KW-0902">Two-component regulatory system</keyword>
<dbReference type="PROSITE" id="PS50112">
    <property type="entry name" value="PAS"/>
    <property type="match status" value="1"/>
</dbReference>
<dbReference type="CDD" id="cd17546">
    <property type="entry name" value="REC_hyHK_CKI1_RcsC-like"/>
    <property type="match status" value="1"/>
</dbReference>
<evidence type="ECO:0000256" key="3">
    <source>
        <dbReference type="ARBA" id="ARBA00022553"/>
    </source>
</evidence>
<organism evidence="15 16">
    <name type="scientific">Dyadobacter pollutisoli</name>
    <dbReference type="NCBI Taxonomy" id="2910158"/>
    <lineage>
        <taxon>Bacteria</taxon>
        <taxon>Pseudomonadati</taxon>
        <taxon>Bacteroidota</taxon>
        <taxon>Cytophagia</taxon>
        <taxon>Cytophagales</taxon>
        <taxon>Spirosomataceae</taxon>
        <taxon>Dyadobacter</taxon>
    </lineage>
</organism>
<evidence type="ECO:0000256" key="5">
    <source>
        <dbReference type="ARBA" id="ARBA00022741"/>
    </source>
</evidence>
<sequence>MENTKILLLDDREENLISLKAILNRGDIEIYATTSPNEALRIVWENDIAVALVDVQMPGMDGFEFAETLLSNPKTKEILIVFVTAISKETTYAVKGLKTGAIDYLYKPLDPYITNAKVDSLIRLARSQKEIRDKNKLLENYATIILNSPDIIATVEPETGNVISINPSVETILGLAPSSLLGVTILDLLVDPVNSSLREVLVKRSYMGGDTIVVEDQFYGRLRQPVWLELRIMYKNRLLFVNLHDVEKRKAHEKALIYAQSQAEKARKVKEAFLANMSHEIRTPLNGIIGLGNILAATELDESQKDLISMLRQSSGSLLNILNDILDISKIDEGKFSIIPTSTDLRLLGKGIIDLMKFKAEEKKLNLQLVVADSVPESVKADGMRINQILLNLVGNALKFTQAGNVFLKIERLSEVSAGHKIKFSVEDTGIGMSEEHLSNIFSEYGQASENTSHQYGGTGLGLTISQKLVRLMASELEVNSKLNEGSQFFFTLVVQDANERVGDAKPPVSFQDLPPFEGKKVLVAEDNPINALLLRKYLKTWLLDATMVMNGREAVDAMKEQSYDLIILDTRMPEMDGFETARYARNQLHIKTPILSLSATVLPEEIDQAIQAGMNDTLSKPFEPEKLHTKIDFLLSRGAANI</sequence>
<dbReference type="SMART" id="SM00091">
    <property type="entry name" value="PAS"/>
    <property type="match status" value="1"/>
</dbReference>
<gene>
    <name evidence="15" type="ORF">ON006_10355</name>
</gene>
<name>A0A9E8NHE3_9BACT</name>
<dbReference type="Proteomes" id="UP001164653">
    <property type="component" value="Chromosome"/>
</dbReference>
<dbReference type="PANTHER" id="PTHR45339">
    <property type="entry name" value="HYBRID SIGNAL TRANSDUCTION HISTIDINE KINASE J"/>
    <property type="match status" value="1"/>
</dbReference>
<evidence type="ECO:0000256" key="11">
    <source>
        <dbReference type="PROSITE-ProRule" id="PRU00169"/>
    </source>
</evidence>
<dbReference type="GO" id="GO:0005524">
    <property type="term" value="F:ATP binding"/>
    <property type="evidence" value="ECO:0007669"/>
    <property type="project" value="UniProtKB-KW"/>
</dbReference>
<comment type="subunit">
    <text evidence="9">At low DSF concentrations, interacts with RpfF.</text>
</comment>
<dbReference type="SUPFAM" id="SSF55874">
    <property type="entry name" value="ATPase domain of HSP90 chaperone/DNA topoisomerase II/histidine kinase"/>
    <property type="match status" value="1"/>
</dbReference>
<dbReference type="EC" id="2.7.13.3" evidence="2"/>
<dbReference type="FunFam" id="1.10.287.130:FF:000002">
    <property type="entry name" value="Two-component osmosensing histidine kinase"/>
    <property type="match status" value="1"/>
</dbReference>
<dbReference type="SMART" id="SM00388">
    <property type="entry name" value="HisKA"/>
    <property type="match status" value="1"/>
</dbReference>
<dbReference type="Gene3D" id="3.40.50.2300">
    <property type="match status" value="2"/>
</dbReference>
<dbReference type="Gene3D" id="1.10.287.130">
    <property type="match status" value="1"/>
</dbReference>
<evidence type="ECO:0000256" key="7">
    <source>
        <dbReference type="ARBA" id="ARBA00022840"/>
    </source>
</evidence>
<accession>A0A9E8NHE3</accession>
<dbReference type="KEGG" id="dpf:ON006_10355"/>
<feature type="modified residue" description="4-aspartylphosphate" evidence="11">
    <location>
        <position position="54"/>
    </location>
</feature>
<dbReference type="CDD" id="cd16922">
    <property type="entry name" value="HATPase_EvgS-ArcB-TorS-like"/>
    <property type="match status" value="1"/>
</dbReference>
<feature type="modified residue" description="4-aspartylphosphate" evidence="11">
    <location>
        <position position="570"/>
    </location>
</feature>
<dbReference type="InterPro" id="IPR035965">
    <property type="entry name" value="PAS-like_dom_sf"/>
</dbReference>
<dbReference type="SUPFAM" id="SSF52172">
    <property type="entry name" value="CheY-like"/>
    <property type="match status" value="2"/>
</dbReference>
<dbReference type="PRINTS" id="PR00344">
    <property type="entry name" value="BCTRLSENSOR"/>
</dbReference>
<evidence type="ECO:0000256" key="9">
    <source>
        <dbReference type="ARBA" id="ARBA00064003"/>
    </source>
</evidence>
<dbReference type="Pfam" id="PF02518">
    <property type="entry name" value="HATPase_c"/>
    <property type="match status" value="1"/>
</dbReference>
<dbReference type="InterPro" id="IPR004358">
    <property type="entry name" value="Sig_transdc_His_kin-like_C"/>
</dbReference>
<dbReference type="PANTHER" id="PTHR45339:SF1">
    <property type="entry name" value="HYBRID SIGNAL TRANSDUCTION HISTIDINE KINASE J"/>
    <property type="match status" value="1"/>
</dbReference>
<dbReference type="NCBIfam" id="TIGR00229">
    <property type="entry name" value="sensory_box"/>
    <property type="match status" value="1"/>
</dbReference>
<dbReference type="FunFam" id="3.30.565.10:FF:000010">
    <property type="entry name" value="Sensor histidine kinase RcsC"/>
    <property type="match status" value="1"/>
</dbReference>
<dbReference type="Pfam" id="PF00072">
    <property type="entry name" value="Response_reg"/>
    <property type="match status" value="2"/>
</dbReference>
<evidence type="ECO:0000256" key="2">
    <source>
        <dbReference type="ARBA" id="ARBA00012438"/>
    </source>
</evidence>
<dbReference type="SUPFAM" id="SSF55785">
    <property type="entry name" value="PYP-like sensor domain (PAS domain)"/>
    <property type="match status" value="1"/>
</dbReference>
<comment type="catalytic activity">
    <reaction evidence="1">
        <text>ATP + protein L-histidine = ADP + protein N-phospho-L-histidine.</text>
        <dbReference type="EC" id="2.7.13.3"/>
    </reaction>
</comment>
<reference evidence="15" key="1">
    <citation type="submission" date="2022-11" db="EMBL/GenBank/DDBJ databases">
        <title>Dyadobacter pollutisoli sp. nov., isolated from plastic dumped soil.</title>
        <authorList>
            <person name="Kim J.M."/>
            <person name="Kim K.R."/>
            <person name="Lee J.K."/>
            <person name="Hao L."/>
            <person name="Jeon C.O."/>
        </authorList>
    </citation>
    <scope>NUCLEOTIDE SEQUENCE</scope>
    <source>
        <strain evidence="15">U1</strain>
    </source>
</reference>
<evidence type="ECO:0000256" key="10">
    <source>
        <dbReference type="ARBA" id="ARBA00068150"/>
    </source>
</evidence>
<evidence type="ECO:0000313" key="16">
    <source>
        <dbReference type="Proteomes" id="UP001164653"/>
    </source>
</evidence>
<dbReference type="InterPro" id="IPR003661">
    <property type="entry name" value="HisK_dim/P_dom"/>
</dbReference>
<proteinExistence type="predicted"/>
<protein>
    <recommendedName>
        <fullName evidence="10">Sensory/regulatory protein RpfC</fullName>
        <ecNumber evidence="2">2.7.13.3</ecNumber>
    </recommendedName>
</protein>
<keyword evidence="7" id="KW-0067">ATP-binding</keyword>
<dbReference type="InterPro" id="IPR000014">
    <property type="entry name" value="PAS"/>
</dbReference>
<keyword evidence="5" id="KW-0547">Nucleotide-binding</keyword>
<keyword evidence="6" id="KW-0418">Kinase</keyword>
<evidence type="ECO:0000256" key="4">
    <source>
        <dbReference type="ARBA" id="ARBA00022679"/>
    </source>
</evidence>